<evidence type="ECO:0000256" key="9">
    <source>
        <dbReference type="ARBA" id="ARBA00023136"/>
    </source>
</evidence>
<evidence type="ECO:0000259" key="12">
    <source>
        <dbReference type="PROSITE" id="PS50893"/>
    </source>
</evidence>
<gene>
    <name evidence="14" type="ORF">GCM10012275_59180</name>
</gene>
<evidence type="ECO:0000256" key="1">
    <source>
        <dbReference type="ARBA" id="ARBA00004429"/>
    </source>
</evidence>
<dbReference type="PROSITE" id="PS50929">
    <property type="entry name" value="ABC_TM1F"/>
    <property type="match status" value="1"/>
</dbReference>
<feature type="transmembrane region" description="Helical" evidence="11">
    <location>
        <begin position="124"/>
        <end position="143"/>
    </location>
</feature>
<keyword evidence="3" id="KW-1003">Cell membrane</keyword>
<evidence type="ECO:0000256" key="5">
    <source>
        <dbReference type="ARBA" id="ARBA00022692"/>
    </source>
</evidence>
<dbReference type="InterPro" id="IPR003593">
    <property type="entry name" value="AAA+_ATPase"/>
</dbReference>
<comment type="similarity">
    <text evidence="10">Belongs to the ABC transporter superfamily. Siderophore-Fe(3+) uptake transporter (SIUT) (TC 3.A.1.21) family.</text>
</comment>
<dbReference type="GO" id="GO:0005524">
    <property type="term" value="F:ATP binding"/>
    <property type="evidence" value="ECO:0007669"/>
    <property type="project" value="UniProtKB-KW"/>
</dbReference>
<feature type="transmembrane region" description="Helical" evidence="11">
    <location>
        <begin position="269"/>
        <end position="297"/>
    </location>
</feature>
<dbReference type="PROSITE" id="PS00211">
    <property type="entry name" value="ABC_TRANSPORTER_1"/>
    <property type="match status" value="1"/>
</dbReference>
<dbReference type="InterPro" id="IPR017871">
    <property type="entry name" value="ABC_transporter-like_CS"/>
</dbReference>
<evidence type="ECO:0000313" key="15">
    <source>
        <dbReference type="Proteomes" id="UP000637578"/>
    </source>
</evidence>
<comment type="caution">
    <text evidence="14">The sequence shown here is derived from an EMBL/GenBank/DDBJ whole genome shotgun (WGS) entry which is preliminary data.</text>
</comment>
<keyword evidence="7 14" id="KW-0067">ATP-binding</keyword>
<evidence type="ECO:0000256" key="4">
    <source>
        <dbReference type="ARBA" id="ARBA00022519"/>
    </source>
</evidence>
<protein>
    <submittedName>
        <fullName evidence="14">Putative ABC transporter ATP-binding protein</fullName>
    </submittedName>
</protein>
<dbReference type="FunFam" id="3.40.50.300:FF:000221">
    <property type="entry name" value="Multidrug ABC transporter ATP-binding protein"/>
    <property type="match status" value="1"/>
</dbReference>
<feature type="transmembrane region" description="Helical" evidence="11">
    <location>
        <begin position="243"/>
        <end position="263"/>
    </location>
</feature>
<keyword evidence="15" id="KW-1185">Reference proteome</keyword>
<comment type="subcellular location">
    <subcellularLocation>
        <location evidence="1">Cell inner membrane</location>
        <topology evidence="1">Multi-pass membrane protein</topology>
    </subcellularLocation>
</comment>
<dbReference type="GO" id="GO:0015421">
    <property type="term" value="F:ABC-type oligopeptide transporter activity"/>
    <property type="evidence" value="ECO:0007669"/>
    <property type="project" value="TreeGrafter"/>
</dbReference>
<keyword evidence="8 11" id="KW-1133">Transmembrane helix</keyword>
<dbReference type="PROSITE" id="PS50893">
    <property type="entry name" value="ABC_TRANSPORTER_2"/>
    <property type="match status" value="1"/>
</dbReference>
<feature type="domain" description="ABC transporter" evidence="12">
    <location>
        <begin position="335"/>
        <end position="567"/>
    </location>
</feature>
<keyword evidence="9 11" id="KW-0472">Membrane</keyword>
<reference evidence="14" key="1">
    <citation type="journal article" date="2014" name="Int. J. Syst. Evol. Microbiol.">
        <title>Complete genome sequence of Corynebacterium casei LMG S-19264T (=DSM 44701T), isolated from a smear-ripened cheese.</title>
        <authorList>
            <consortium name="US DOE Joint Genome Institute (JGI-PGF)"/>
            <person name="Walter F."/>
            <person name="Albersmeier A."/>
            <person name="Kalinowski J."/>
            <person name="Ruckert C."/>
        </authorList>
    </citation>
    <scope>NUCLEOTIDE SEQUENCE</scope>
    <source>
        <strain evidence="14">CGMCC 4.5737</strain>
    </source>
</reference>
<dbReference type="Gene3D" id="3.40.50.300">
    <property type="entry name" value="P-loop containing nucleotide triphosphate hydrolases"/>
    <property type="match status" value="1"/>
</dbReference>
<dbReference type="InterPro" id="IPR011527">
    <property type="entry name" value="ABC1_TM_dom"/>
</dbReference>
<keyword evidence="5 11" id="KW-0812">Transmembrane</keyword>
<dbReference type="SUPFAM" id="SSF90123">
    <property type="entry name" value="ABC transporter transmembrane region"/>
    <property type="match status" value="1"/>
</dbReference>
<dbReference type="Gene3D" id="1.20.1560.10">
    <property type="entry name" value="ABC transporter type 1, transmembrane domain"/>
    <property type="match status" value="1"/>
</dbReference>
<accession>A0A8J3FYB5</accession>
<dbReference type="GO" id="GO:0016887">
    <property type="term" value="F:ATP hydrolysis activity"/>
    <property type="evidence" value="ECO:0007669"/>
    <property type="project" value="InterPro"/>
</dbReference>
<reference evidence="14" key="2">
    <citation type="submission" date="2020-09" db="EMBL/GenBank/DDBJ databases">
        <authorList>
            <person name="Sun Q."/>
            <person name="Zhou Y."/>
        </authorList>
    </citation>
    <scope>NUCLEOTIDE SEQUENCE</scope>
    <source>
        <strain evidence="14">CGMCC 4.5737</strain>
    </source>
</reference>
<dbReference type="Pfam" id="PF00005">
    <property type="entry name" value="ABC_tran"/>
    <property type="match status" value="1"/>
</dbReference>
<dbReference type="InterPro" id="IPR027417">
    <property type="entry name" value="P-loop_NTPase"/>
</dbReference>
<dbReference type="SMART" id="SM00382">
    <property type="entry name" value="AAA"/>
    <property type="match status" value="1"/>
</dbReference>
<proteinExistence type="inferred from homology"/>
<dbReference type="InterPro" id="IPR039421">
    <property type="entry name" value="Type_1_exporter"/>
</dbReference>
<evidence type="ECO:0000313" key="14">
    <source>
        <dbReference type="EMBL" id="GGM80668.1"/>
    </source>
</evidence>
<organism evidence="14 15">
    <name type="scientific">Longimycelium tulufanense</name>
    <dbReference type="NCBI Taxonomy" id="907463"/>
    <lineage>
        <taxon>Bacteria</taxon>
        <taxon>Bacillati</taxon>
        <taxon>Actinomycetota</taxon>
        <taxon>Actinomycetes</taxon>
        <taxon>Pseudonocardiales</taxon>
        <taxon>Pseudonocardiaceae</taxon>
        <taxon>Longimycelium</taxon>
    </lineage>
</organism>
<evidence type="ECO:0000256" key="6">
    <source>
        <dbReference type="ARBA" id="ARBA00022741"/>
    </source>
</evidence>
<keyword evidence="2" id="KW-0813">Transport</keyword>
<dbReference type="EMBL" id="BMMK01000049">
    <property type="protein sequence ID" value="GGM80668.1"/>
    <property type="molecule type" value="Genomic_DNA"/>
</dbReference>
<dbReference type="PANTHER" id="PTHR43394">
    <property type="entry name" value="ATP-DEPENDENT PERMEASE MDL1, MITOCHONDRIAL"/>
    <property type="match status" value="1"/>
</dbReference>
<dbReference type="SUPFAM" id="SSF52540">
    <property type="entry name" value="P-loop containing nucleoside triphosphate hydrolases"/>
    <property type="match status" value="1"/>
</dbReference>
<dbReference type="PANTHER" id="PTHR43394:SF1">
    <property type="entry name" value="ATP-BINDING CASSETTE SUB-FAMILY B MEMBER 10, MITOCHONDRIAL"/>
    <property type="match status" value="1"/>
</dbReference>
<dbReference type="Pfam" id="PF00664">
    <property type="entry name" value="ABC_membrane"/>
    <property type="match status" value="1"/>
</dbReference>
<evidence type="ECO:0000256" key="8">
    <source>
        <dbReference type="ARBA" id="ARBA00022989"/>
    </source>
</evidence>
<dbReference type="InterPro" id="IPR036640">
    <property type="entry name" value="ABC1_TM_sf"/>
</dbReference>
<keyword evidence="4" id="KW-0997">Cell inner membrane</keyword>
<evidence type="ECO:0000259" key="13">
    <source>
        <dbReference type="PROSITE" id="PS50929"/>
    </source>
</evidence>
<evidence type="ECO:0000256" key="3">
    <source>
        <dbReference type="ARBA" id="ARBA00022475"/>
    </source>
</evidence>
<evidence type="ECO:0000256" key="2">
    <source>
        <dbReference type="ARBA" id="ARBA00022448"/>
    </source>
</evidence>
<sequence>MWSYLRGGRLVLLLLLLLQLASQSAALVQPLVVNRILDALQSGGSLRSPVVLMAAAALSSILLSMVAKYALERFGHRVIFGVRQNLASCILRCRVPDLERCSAGDTLSRFASDTAVLQGALSSAVVNGVAAPLVLVVACVLMSTIDVLMLLVVLGMLLLAGVADWLCWNRLYRMTGQLQDQLGRMTGALQRILVSFRTVKAFATEDREERVLRGYAEAAYRTGTRAARIEAAADGIAKVSIELVFLVTLVLGIVRVSAGALTVPELVGFLLYVVYLRGPISIFAGAASVLSAGLAAIRRIEQLRSLPAESNGTEPVIPPGMYRPGWGSTPLLSGVRLDRAGFTYGDKQVLTDVTFHAQRGLTLLVGPSGAGKTTVLNLIERFHEVERGSILLDGVDIRQYPRQHLRRKIAYVEQDAALLGDTLRAALLYGAPDAGTTDVMATLQAVDLCEWIDSLPEGLDTPVGERGITMSGGQRQRIAIARALLRQADVLILDEATSQLDGRTERKLFRTIVAEARARTVIAVTHRLDVARDAQQVVVLDRGRVHAVGRHHELLRTSELYQQLAAGMAEKPVPRHPTTV</sequence>
<keyword evidence="6" id="KW-0547">Nucleotide-binding</keyword>
<dbReference type="GO" id="GO:0005886">
    <property type="term" value="C:plasma membrane"/>
    <property type="evidence" value="ECO:0007669"/>
    <property type="project" value="UniProtKB-SubCell"/>
</dbReference>
<dbReference type="AlphaFoldDB" id="A0A8J3FYB5"/>
<feature type="transmembrane region" description="Helical" evidence="11">
    <location>
        <begin position="149"/>
        <end position="168"/>
    </location>
</feature>
<dbReference type="CDD" id="cd18551">
    <property type="entry name" value="ABC_6TM_LmrA_like"/>
    <property type="match status" value="1"/>
</dbReference>
<evidence type="ECO:0000256" key="10">
    <source>
        <dbReference type="ARBA" id="ARBA00023455"/>
    </source>
</evidence>
<evidence type="ECO:0000256" key="11">
    <source>
        <dbReference type="SAM" id="Phobius"/>
    </source>
</evidence>
<feature type="transmembrane region" description="Helical" evidence="11">
    <location>
        <begin position="50"/>
        <end position="71"/>
    </location>
</feature>
<dbReference type="Proteomes" id="UP000637578">
    <property type="component" value="Unassembled WGS sequence"/>
</dbReference>
<evidence type="ECO:0000256" key="7">
    <source>
        <dbReference type="ARBA" id="ARBA00022840"/>
    </source>
</evidence>
<dbReference type="InterPro" id="IPR003439">
    <property type="entry name" value="ABC_transporter-like_ATP-bd"/>
</dbReference>
<feature type="domain" description="ABC transmembrane type-1" evidence="13">
    <location>
        <begin position="13"/>
        <end position="292"/>
    </location>
</feature>
<name>A0A8J3FYB5_9PSEU</name>